<dbReference type="Gene3D" id="3.90.226.10">
    <property type="entry name" value="2-enoyl-CoA Hydratase, Chain A, domain 1"/>
    <property type="match status" value="1"/>
</dbReference>
<dbReference type="PANTHER" id="PTHR11261:SF3">
    <property type="entry name" value="RETINOL-BINDING PROTEIN 3"/>
    <property type="match status" value="1"/>
</dbReference>
<reference evidence="2 3" key="1">
    <citation type="submission" date="2018-05" db="EMBL/GenBank/DDBJ databases">
        <title>Komagataeibacter cocois sp. nov., for a novel cellulose- producing strain isolated from coconut milk.</title>
        <authorList>
            <person name="Liu L."/>
            <person name="Wang Y."/>
            <person name="Liu S."/>
            <person name="Bi J."/>
            <person name="Chen H."/>
            <person name="Deng J."/>
            <person name="Zhang C."/>
            <person name="Hu Q."/>
            <person name="Li C."/>
        </authorList>
    </citation>
    <scope>NUCLEOTIDE SEQUENCE [LARGE SCALE GENOMIC DNA]</scope>
    <source>
        <strain evidence="2 3">WE7</strain>
    </source>
</reference>
<dbReference type="Pfam" id="PF03572">
    <property type="entry name" value="Peptidase_S41"/>
    <property type="match status" value="1"/>
</dbReference>
<dbReference type="InterPro" id="IPR005151">
    <property type="entry name" value="Tail-specific_protease"/>
</dbReference>
<protein>
    <recommendedName>
        <fullName evidence="1">Tail specific protease domain-containing protein</fullName>
    </recommendedName>
</protein>
<name>A0A365YXW4_9PROT</name>
<sequence>MGFCKILSAMCGAPPVTYICPRGTGGLDGPGGGLTCPVCICRHLRILIHERGPFHMSRARSGIVMAGSLATTLMVATVAAARPATPCPDLRPTVNAIADALERGYVLPARGAEAADRLRHGVRERDVSHVCGDAPAQAAILTDMTRDALNDLHLRVAPGPPDPLTPPARPDADALADNFGIRDVSRLPGGIGYLRLSAWAPAPWVEARLANAFALLRDSRGLIIDVRGNPGGDGGTVSMVERTFLPDGAPPTFQDFDRAGQPVSVEDVREPAWPRFPKDMPLVILIDRGSASGSESLAFSLREEHRATLVGGRTAGAAHVVRDGVLLPGGFTLYLPRYRQEGRMSHADWEGVGVRPDVEADPADVKMLAWEFLRQKLEGGKK</sequence>
<gene>
    <name evidence="2" type="ORF">NJLHNGOC_06555</name>
</gene>
<dbReference type="PANTHER" id="PTHR11261">
    <property type="entry name" value="INTERPHOTORECEPTOR RETINOID-BINDING PROTEIN"/>
    <property type="match status" value="1"/>
</dbReference>
<dbReference type="OrthoDB" id="9758793at2"/>
<dbReference type="SUPFAM" id="SSF52096">
    <property type="entry name" value="ClpP/crotonase"/>
    <property type="match status" value="1"/>
</dbReference>
<accession>A0A365YXW4</accession>
<proteinExistence type="predicted"/>
<organism evidence="2 3">
    <name type="scientific">Novacetimonas cocois</name>
    <dbReference type="NCBI Taxonomy" id="1747507"/>
    <lineage>
        <taxon>Bacteria</taxon>
        <taxon>Pseudomonadati</taxon>
        <taxon>Pseudomonadota</taxon>
        <taxon>Alphaproteobacteria</taxon>
        <taxon>Acetobacterales</taxon>
        <taxon>Acetobacteraceae</taxon>
        <taxon>Novacetimonas</taxon>
    </lineage>
</organism>
<evidence type="ECO:0000313" key="2">
    <source>
        <dbReference type="EMBL" id="RBM07687.1"/>
    </source>
</evidence>
<feature type="domain" description="Tail specific protease" evidence="1">
    <location>
        <begin position="167"/>
        <end position="361"/>
    </location>
</feature>
<dbReference type="CDD" id="cd07563">
    <property type="entry name" value="Peptidase_S41_IRBP"/>
    <property type="match status" value="1"/>
</dbReference>
<dbReference type="Proteomes" id="UP000252680">
    <property type="component" value="Unassembled WGS sequence"/>
</dbReference>
<dbReference type="InterPro" id="IPR029045">
    <property type="entry name" value="ClpP/crotonase-like_dom_sf"/>
</dbReference>
<dbReference type="SMART" id="SM00245">
    <property type="entry name" value="TSPc"/>
    <property type="match status" value="1"/>
</dbReference>
<dbReference type="GO" id="GO:0008236">
    <property type="term" value="F:serine-type peptidase activity"/>
    <property type="evidence" value="ECO:0007669"/>
    <property type="project" value="InterPro"/>
</dbReference>
<dbReference type="Gene3D" id="3.30.750.44">
    <property type="match status" value="1"/>
</dbReference>
<dbReference type="GO" id="GO:0006508">
    <property type="term" value="P:proteolysis"/>
    <property type="evidence" value="ECO:0007669"/>
    <property type="project" value="InterPro"/>
</dbReference>
<evidence type="ECO:0000259" key="1">
    <source>
        <dbReference type="SMART" id="SM00245"/>
    </source>
</evidence>
<dbReference type="AlphaFoldDB" id="A0A365YXW4"/>
<dbReference type="EMBL" id="QEXL01000007">
    <property type="protein sequence ID" value="RBM07687.1"/>
    <property type="molecule type" value="Genomic_DNA"/>
</dbReference>
<evidence type="ECO:0000313" key="3">
    <source>
        <dbReference type="Proteomes" id="UP000252680"/>
    </source>
</evidence>
<keyword evidence="3" id="KW-1185">Reference proteome</keyword>
<comment type="caution">
    <text evidence="2">The sequence shown here is derived from an EMBL/GenBank/DDBJ whole genome shotgun (WGS) entry which is preliminary data.</text>
</comment>